<evidence type="ECO:0000256" key="4">
    <source>
        <dbReference type="ARBA" id="ARBA00022862"/>
    </source>
</evidence>
<dbReference type="SUPFAM" id="SSF52833">
    <property type="entry name" value="Thioredoxin-like"/>
    <property type="match status" value="1"/>
</dbReference>
<comment type="catalytic activity">
    <reaction evidence="9">
        <text>a hydroperoxide + [thioredoxin]-dithiol = an alcohol + [thioredoxin]-disulfide + H2O</text>
        <dbReference type="Rhea" id="RHEA:62620"/>
        <dbReference type="Rhea" id="RHEA-COMP:10698"/>
        <dbReference type="Rhea" id="RHEA-COMP:10700"/>
        <dbReference type="ChEBI" id="CHEBI:15377"/>
        <dbReference type="ChEBI" id="CHEBI:29950"/>
        <dbReference type="ChEBI" id="CHEBI:30879"/>
        <dbReference type="ChEBI" id="CHEBI:35924"/>
        <dbReference type="ChEBI" id="CHEBI:50058"/>
        <dbReference type="EC" id="1.11.1.24"/>
    </reaction>
</comment>
<dbReference type="HOGENOM" id="CLU_042529_4_4_9"/>
<dbReference type="EC" id="1.11.1.24" evidence="9"/>
<comment type="similarity">
    <text evidence="7 9">Belongs to the peroxiredoxin family. Prx6 subfamily.</text>
</comment>
<organism evidence="12 13">
    <name type="scientific">Thermodesulfobium narugense DSM 14796</name>
    <dbReference type="NCBI Taxonomy" id="747365"/>
    <lineage>
        <taxon>Bacteria</taxon>
        <taxon>Pseudomonadati</taxon>
        <taxon>Thermodesulfobiota</taxon>
        <taxon>Thermodesulfobiia</taxon>
        <taxon>Thermodesulfobiales</taxon>
        <taxon>Thermodesulfobiaceae</taxon>
        <taxon>Thermodesulfobium</taxon>
    </lineage>
</organism>
<dbReference type="FunFam" id="3.30.1020.10:FF:000002">
    <property type="entry name" value="Peroxiredoxin"/>
    <property type="match status" value="1"/>
</dbReference>
<dbReference type="RefSeq" id="WP_013755433.1">
    <property type="nucleotide sequence ID" value="NC_015499.1"/>
</dbReference>
<evidence type="ECO:0000256" key="3">
    <source>
        <dbReference type="ARBA" id="ARBA00022559"/>
    </source>
</evidence>
<evidence type="ECO:0000256" key="7">
    <source>
        <dbReference type="ARBA" id="ARBA00025719"/>
    </source>
</evidence>
<evidence type="ECO:0000256" key="8">
    <source>
        <dbReference type="ARBA" id="ARBA00037420"/>
    </source>
</evidence>
<evidence type="ECO:0000256" key="5">
    <source>
        <dbReference type="ARBA" id="ARBA00023002"/>
    </source>
</evidence>
<dbReference type="FunFam" id="3.40.30.10:FF:000011">
    <property type="entry name" value="Peroxiredoxin PRX1"/>
    <property type="match status" value="1"/>
</dbReference>
<comment type="miscellaneous">
    <text evidence="9">The active site is a conserved redox-active cysteine residue, the peroxidatic cysteine (C(P)), which makes the nucleophilic attack on the peroxide substrate. The peroxide oxidizes the C(P)-SH to cysteine sulfenic acid (C(P)-SOH), which then reacts with another cysteine residue, the resolving cysteine (C(R)), to form a disulfide bridge. The disulfide is subsequently reduced by an appropriate electron donor to complete the catalytic cycle. Although the primary sequence of this enzyme is similar to those of the 1-Cys Prx6 enzymes, its catalytic properties resemble those of the typical 2-Cys Prxs and C(R) is provided by the other dimeric subunit to form an intersubunit disulfide. The disulfide is subsequently reduced by thioredoxin.</text>
</comment>
<dbReference type="PIRSF" id="PIRSF000239">
    <property type="entry name" value="AHPC"/>
    <property type="match status" value="1"/>
</dbReference>
<name>M1E5F1_9BACT</name>
<dbReference type="Pfam" id="PF00578">
    <property type="entry name" value="AhpC-TSA"/>
    <property type="match status" value="1"/>
</dbReference>
<proteinExistence type="inferred from homology"/>
<dbReference type="AlphaFoldDB" id="M1E5F1"/>
<feature type="active site" description="Cysteine sulfenic acid (-SOH) intermediate; for peroxidase activity" evidence="10">
    <location>
        <position position="46"/>
    </location>
</feature>
<keyword evidence="5 9" id="KW-0560">Oxidoreductase</keyword>
<keyword evidence="3 9" id="KW-0575">Peroxidase</keyword>
<comment type="subcellular location">
    <subcellularLocation>
        <location evidence="9">Cytoplasm</location>
    </subcellularLocation>
</comment>
<keyword evidence="6 9" id="KW-0676">Redox-active center</keyword>
<dbReference type="eggNOG" id="COG0450">
    <property type="taxonomic scope" value="Bacteria"/>
</dbReference>
<evidence type="ECO:0000313" key="13">
    <source>
        <dbReference type="Proteomes" id="UP000011765"/>
    </source>
</evidence>
<comment type="similarity">
    <text evidence="1">Belongs to the peroxiredoxin family. AhpC/Prx1 subfamily.</text>
</comment>
<dbReference type="STRING" id="747365.Thena_0051"/>
<evidence type="ECO:0000256" key="9">
    <source>
        <dbReference type="HAMAP-Rule" id="MF_00401"/>
    </source>
</evidence>
<evidence type="ECO:0000256" key="1">
    <source>
        <dbReference type="ARBA" id="ARBA00009796"/>
    </source>
</evidence>
<dbReference type="GO" id="GO:0033554">
    <property type="term" value="P:cellular response to stress"/>
    <property type="evidence" value="ECO:0007669"/>
    <property type="project" value="TreeGrafter"/>
</dbReference>
<dbReference type="InterPro" id="IPR045020">
    <property type="entry name" value="PRX_1cys"/>
</dbReference>
<dbReference type="InterPro" id="IPR036249">
    <property type="entry name" value="Thioredoxin-like_sf"/>
</dbReference>
<dbReference type="Proteomes" id="UP000011765">
    <property type="component" value="Chromosome"/>
</dbReference>
<sequence length="212" mass="24032">MTFPLLGEKIENRKVKTTHGLINLPEDYKGKWVVLFSHPADFTPVCTTEFVAFQKKLNEFKALNTELIGLSIDQVFSHIKWVEWIKEKLGVNIEFPIIADDMGEIAKSFGMIQPAKGTNTVRAVFVIDDKAILRLILYYPQELGRNIDEILRSVRALQTSDNNKVAIPANWPNSDMIGSNVIIPPPSDVKGAAERSNQADCFDWWFCHKSIK</sequence>
<comment type="function">
    <text evidence="8 9">Thiol-specific peroxidase that catalyzes the reduction of hydrogen peroxide and organic hydroperoxides to water and alcohols, respectively. Plays a role in cell protection against oxidative stress by detoxifying peroxides.</text>
</comment>
<keyword evidence="4 9" id="KW-0049">Antioxidant</keyword>
<dbReference type="EMBL" id="CP002690">
    <property type="protein sequence ID" value="AEE13703.1"/>
    <property type="molecule type" value="Genomic_DNA"/>
</dbReference>
<gene>
    <name evidence="12" type="ORF">Thena_0051</name>
</gene>
<dbReference type="CDD" id="cd03016">
    <property type="entry name" value="PRX_1cys"/>
    <property type="match status" value="1"/>
</dbReference>
<dbReference type="PANTHER" id="PTHR10681:SF128">
    <property type="entry name" value="THIOREDOXIN-DEPENDENT PEROXIDE REDUCTASE, MITOCHONDRIAL"/>
    <property type="match status" value="1"/>
</dbReference>
<dbReference type="PROSITE" id="PS51352">
    <property type="entry name" value="THIOREDOXIN_2"/>
    <property type="match status" value="1"/>
</dbReference>
<comment type="subunit">
    <text evidence="9">Homodecamer. Pentamer of dimers that assemble into a ring structure.</text>
</comment>
<dbReference type="Gene3D" id="3.30.1020.10">
    <property type="entry name" value="Antioxidant, Horf6, Chain A, domain2"/>
    <property type="match status" value="1"/>
</dbReference>
<dbReference type="KEGG" id="tnr:Thena_0051"/>
<feature type="disulfide bond" description="Alternate" evidence="9">
    <location>
        <begin position="201"/>
        <end position="207"/>
    </location>
</feature>
<feature type="domain" description="Thioredoxin" evidence="11">
    <location>
        <begin position="4"/>
        <end position="159"/>
    </location>
</feature>
<protein>
    <recommendedName>
        <fullName evidence="9">Peroxiredoxin</fullName>
        <ecNumber evidence="9">1.11.1.24</ecNumber>
    </recommendedName>
    <alternativeName>
        <fullName evidence="9">Thioredoxin peroxidase</fullName>
    </alternativeName>
    <alternativeName>
        <fullName evidence="9">Thioredoxin-dependent peroxiredoxin</fullName>
    </alternativeName>
</protein>
<dbReference type="PANTHER" id="PTHR10681">
    <property type="entry name" value="THIOREDOXIN PEROXIDASE"/>
    <property type="match status" value="1"/>
</dbReference>
<dbReference type="InterPro" id="IPR000866">
    <property type="entry name" value="AhpC/TSA"/>
</dbReference>
<evidence type="ECO:0000256" key="6">
    <source>
        <dbReference type="ARBA" id="ARBA00023284"/>
    </source>
</evidence>
<evidence type="ECO:0000256" key="10">
    <source>
        <dbReference type="PIRSR" id="PIRSR000239-1"/>
    </source>
</evidence>
<keyword evidence="9" id="KW-1015">Disulfide bond</keyword>
<reference evidence="12 13" key="1">
    <citation type="submission" date="2011-04" db="EMBL/GenBank/DDBJ databases">
        <title>The complete genome of Thermodesulfobium narugense DSM 14796.</title>
        <authorList>
            <consortium name="US DOE Joint Genome Institute (JGI-PGF)"/>
            <person name="Lucas S."/>
            <person name="Han J."/>
            <person name="Lapidus A."/>
            <person name="Bruce D."/>
            <person name="Goodwin L."/>
            <person name="Pitluck S."/>
            <person name="Peters L."/>
            <person name="Kyrpides N."/>
            <person name="Mavromatis K."/>
            <person name="Pagani I."/>
            <person name="Ivanova N."/>
            <person name="Ovchinnikova G."/>
            <person name="Zhang X."/>
            <person name="Saunders L."/>
            <person name="Detter J.C."/>
            <person name="Tapia R."/>
            <person name="Han C."/>
            <person name="Land M."/>
            <person name="Hauser L."/>
            <person name="Markowitz V."/>
            <person name="Cheng J.-F."/>
            <person name="Hugenholtz P."/>
            <person name="Woyke T."/>
            <person name="Wu D."/>
            <person name="Spring S."/>
            <person name="Schroeder M."/>
            <person name="Brambilla E."/>
            <person name="Klenk H.-P."/>
            <person name="Eisen J.A."/>
        </authorList>
    </citation>
    <scope>NUCLEOTIDE SEQUENCE [LARGE SCALE GENOMIC DNA]</scope>
    <source>
        <strain evidence="12 13">DSM 14796</strain>
    </source>
</reference>
<keyword evidence="13" id="KW-1185">Reference proteome</keyword>
<feature type="active site" description="Cysteine sulfenic acid (-SOH) intermediate" evidence="9">
    <location>
        <position position="46"/>
    </location>
</feature>
<dbReference type="InterPro" id="IPR013766">
    <property type="entry name" value="Thioredoxin_domain"/>
</dbReference>
<dbReference type="InterPro" id="IPR024706">
    <property type="entry name" value="Peroxiredoxin_AhpC-typ"/>
</dbReference>
<dbReference type="InterPro" id="IPR019479">
    <property type="entry name" value="Peroxiredoxin_C"/>
</dbReference>
<feature type="disulfide bond" description="Interchain (with Cys-207); in linked form" evidence="9">
    <location>
        <position position="46"/>
    </location>
</feature>
<evidence type="ECO:0000313" key="12">
    <source>
        <dbReference type="EMBL" id="AEE13703.1"/>
    </source>
</evidence>
<dbReference type="GO" id="GO:0045454">
    <property type="term" value="P:cell redox homeostasis"/>
    <property type="evidence" value="ECO:0007669"/>
    <property type="project" value="TreeGrafter"/>
</dbReference>
<dbReference type="GO" id="GO:0008379">
    <property type="term" value="F:thioredoxin peroxidase activity"/>
    <property type="evidence" value="ECO:0007669"/>
    <property type="project" value="TreeGrafter"/>
</dbReference>
<keyword evidence="2 9" id="KW-0963">Cytoplasm</keyword>
<dbReference type="NCBIfam" id="NF009668">
    <property type="entry name" value="PRK13189.1"/>
    <property type="match status" value="1"/>
</dbReference>
<dbReference type="GO" id="GO:0006979">
    <property type="term" value="P:response to oxidative stress"/>
    <property type="evidence" value="ECO:0007669"/>
    <property type="project" value="TreeGrafter"/>
</dbReference>
<dbReference type="InterPro" id="IPR022915">
    <property type="entry name" value="Peroxiredoxin_TDXH"/>
</dbReference>
<dbReference type="HAMAP" id="MF_00401">
    <property type="entry name" value="Peroxiredoxin"/>
    <property type="match status" value="1"/>
</dbReference>
<dbReference type="Gene3D" id="3.40.30.10">
    <property type="entry name" value="Glutaredoxin"/>
    <property type="match status" value="1"/>
</dbReference>
<evidence type="ECO:0000256" key="2">
    <source>
        <dbReference type="ARBA" id="ARBA00022490"/>
    </source>
</evidence>
<dbReference type="OrthoDB" id="9812811at2"/>
<accession>M1E5F1</accession>
<feature type="binding site" evidence="9">
    <location>
        <position position="122"/>
    </location>
    <ligand>
        <name>substrate</name>
    </ligand>
</feature>
<dbReference type="GO" id="GO:0042744">
    <property type="term" value="P:hydrogen peroxide catabolic process"/>
    <property type="evidence" value="ECO:0007669"/>
    <property type="project" value="TreeGrafter"/>
</dbReference>
<evidence type="ECO:0000259" key="11">
    <source>
        <dbReference type="PROSITE" id="PS51352"/>
    </source>
</evidence>
<feature type="disulfide bond" description="Interchain (with Cys-46); in linked form" evidence="9">
    <location>
        <position position="207"/>
    </location>
</feature>
<dbReference type="Pfam" id="PF10417">
    <property type="entry name" value="1-cysPrx_C"/>
    <property type="match status" value="1"/>
</dbReference>
<dbReference type="GO" id="GO:0005829">
    <property type="term" value="C:cytosol"/>
    <property type="evidence" value="ECO:0007669"/>
    <property type="project" value="TreeGrafter"/>
</dbReference>
<dbReference type="InterPro" id="IPR050217">
    <property type="entry name" value="Peroxiredoxin"/>
</dbReference>